<keyword evidence="1" id="KW-1133">Transmembrane helix</keyword>
<feature type="transmembrane region" description="Helical" evidence="1">
    <location>
        <begin position="66"/>
        <end position="88"/>
    </location>
</feature>
<evidence type="ECO:0000256" key="1">
    <source>
        <dbReference type="SAM" id="Phobius"/>
    </source>
</evidence>
<keyword evidence="3" id="KW-1185">Reference proteome</keyword>
<proteinExistence type="predicted"/>
<dbReference type="EMBL" id="AP028909">
    <property type="protein sequence ID" value="BES88215.1"/>
    <property type="molecule type" value="Genomic_DNA"/>
</dbReference>
<feature type="transmembrane region" description="Helical" evidence="1">
    <location>
        <begin position="36"/>
        <end position="59"/>
    </location>
</feature>
<organism evidence="2 3">
    <name type="scientific">Nesidiocoris tenuis</name>
    <dbReference type="NCBI Taxonomy" id="355587"/>
    <lineage>
        <taxon>Eukaryota</taxon>
        <taxon>Metazoa</taxon>
        <taxon>Ecdysozoa</taxon>
        <taxon>Arthropoda</taxon>
        <taxon>Hexapoda</taxon>
        <taxon>Insecta</taxon>
        <taxon>Pterygota</taxon>
        <taxon>Neoptera</taxon>
        <taxon>Paraneoptera</taxon>
        <taxon>Hemiptera</taxon>
        <taxon>Heteroptera</taxon>
        <taxon>Panheteroptera</taxon>
        <taxon>Cimicomorpha</taxon>
        <taxon>Miridae</taxon>
        <taxon>Dicyphina</taxon>
        <taxon>Nesidiocoris</taxon>
    </lineage>
</organism>
<gene>
    <name evidence="2" type="ORF">NTJ_01021</name>
</gene>
<sequence>MISPFILYIIAAFSSIFILTIVYAAIGFVYCAYDEAHTALVIILVLLNILWTILVSLGYARESTAVMAMSIPVSLLMDLALLSVAIAINSEQLCETTPLAVKMIISIVIVFEIIFNNFVRYRTKSMRHSLEHEFPGLRKMSYKEQLAESKLLPRYYESPSVSNQVLQ</sequence>
<feature type="transmembrane region" description="Helical" evidence="1">
    <location>
        <begin position="7"/>
        <end position="30"/>
    </location>
</feature>
<reference evidence="2 3" key="1">
    <citation type="submission" date="2023-09" db="EMBL/GenBank/DDBJ databases">
        <title>Nesidiocoris tenuis whole genome shotgun sequence.</title>
        <authorList>
            <person name="Shibata T."/>
            <person name="Shimoda M."/>
            <person name="Kobayashi T."/>
            <person name="Uehara T."/>
        </authorList>
    </citation>
    <scope>NUCLEOTIDE SEQUENCE [LARGE SCALE GENOMIC DNA]</scope>
    <source>
        <strain evidence="2 3">Japan</strain>
    </source>
</reference>
<keyword evidence="1" id="KW-0812">Transmembrane</keyword>
<evidence type="ECO:0000313" key="2">
    <source>
        <dbReference type="EMBL" id="BES88215.1"/>
    </source>
</evidence>
<dbReference type="Proteomes" id="UP001307889">
    <property type="component" value="Chromosome 1"/>
</dbReference>
<keyword evidence="1" id="KW-0472">Membrane</keyword>
<protein>
    <submittedName>
        <fullName evidence="2">Uncharacterized protein</fullName>
    </submittedName>
</protein>
<feature type="transmembrane region" description="Helical" evidence="1">
    <location>
        <begin position="100"/>
        <end position="119"/>
    </location>
</feature>
<name>A0ABN7ABK2_9HEMI</name>
<evidence type="ECO:0000313" key="3">
    <source>
        <dbReference type="Proteomes" id="UP001307889"/>
    </source>
</evidence>
<accession>A0ABN7ABK2</accession>